<name>A8RL30_ENTBW</name>
<sequence>MFHFQNPSIISIIYLAYIYTYSSKIPAICRENNLVYSITMPWHRLFLFTN</sequence>
<comment type="caution">
    <text evidence="1">The sequence shown here is derived from an EMBL/GenBank/DDBJ whole genome shotgun (WGS) entry which is preliminary data.</text>
</comment>
<dbReference type="PaxDb" id="411902-CLOBOL_01492"/>
<dbReference type="AlphaFoldDB" id="A8RL30"/>
<dbReference type="HOGENOM" id="CLU_3116278_0_0_9"/>
<gene>
    <name evidence="1" type="ORF">CLOBOL_01492</name>
</gene>
<reference evidence="1 2" key="1">
    <citation type="submission" date="2007-08" db="EMBL/GenBank/DDBJ databases">
        <authorList>
            <person name="Fulton L."/>
            <person name="Clifton S."/>
            <person name="Fulton B."/>
            <person name="Xu J."/>
            <person name="Minx P."/>
            <person name="Pepin K.H."/>
            <person name="Johnson M."/>
            <person name="Thiruvilangam P."/>
            <person name="Bhonagiri V."/>
            <person name="Nash W.E."/>
            <person name="Mardis E.R."/>
            <person name="Wilson R.K."/>
        </authorList>
    </citation>
    <scope>NUCLEOTIDE SEQUENCE [LARGE SCALE GENOMIC DNA]</scope>
    <source>
        <strain evidence="2">ATCC BAA-613 / DSM 15670 / CCUG 46953 / JCM 12243 / WAL 16351</strain>
    </source>
</reference>
<reference evidence="1 2" key="2">
    <citation type="submission" date="2007-09" db="EMBL/GenBank/DDBJ databases">
        <title>Draft genome sequence of Clostridium bolteae (ATCC BAA-613).</title>
        <authorList>
            <person name="Sudarsanam P."/>
            <person name="Ley R."/>
            <person name="Guruge J."/>
            <person name="Turnbaugh P.J."/>
            <person name="Mahowald M."/>
            <person name="Liep D."/>
            <person name="Gordon J."/>
        </authorList>
    </citation>
    <scope>NUCLEOTIDE SEQUENCE [LARGE SCALE GENOMIC DNA]</scope>
    <source>
        <strain evidence="2">ATCC BAA-613 / DSM 15670 / CCUG 46953 / JCM 12243 / WAL 16351</strain>
    </source>
</reference>
<protein>
    <submittedName>
        <fullName evidence="1">Uncharacterized protein</fullName>
    </submittedName>
</protein>
<evidence type="ECO:0000313" key="2">
    <source>
        <dbReference type="Proteomes" id="UP000005396"/>
    </source>
</evidence>
<accession>A8RL30</accession>
<proteinExistence type="predicted"/>
<dbReference type="Proteomes" id="UP000005396">
    <property type="component" value="Unassembled WGS sequence"/>
</dbReference>
<organism evidence="1 2">
    <name type="scientific">Enterocloster bolteae (strain ATCC BAA-613 / DSM 15670 / CCUG 46953 / JCM 12243 / WAL 16351)</name>
    <name type="common">Clostridium bolteae</name>
    <dbReference type="NCBI Taxonomy" id="411902"/>
    <lineage>
        <taxon>Bacteria</taxon>
        <taxon>Bacillati</taxon>
        <taxon>Bacillota</taxon>
        <taxon>Clostridia</taxon>
        <taxon>Lachnospirales</taxon>
        <taxon>Lachnospiraceae</taxon>
        <taxon>Enterocloster</taxon>
    </lineage>
</organism>
<evidence type="ECO:0000313" key="1">
    <source>
        <dbReference type="EMBL" id="EDP18138.1"/>
    </source>
</evidence>
<dbReference type="EMBL" id="ABCC02000017">
    <property type="protein sequence ID" value="EDP18138.1"/>
    <property type="molecule type" value="Genomic_DNA"/>
</dbReference>